<keyword evidence="1" id="KW-0614">Plasmid</keyword>
<dbReference type="AlphaFoldDB" id="A0A859QRE6"/>
<dbReference type="Gene3D" id="3.10.180.10">
    <property type="entry name" value="2,3-Dihydroxybiphenyl 1,2-Dioxygenase, domain 1"/>
    <property type="match status" value="1"/>
</dbReference>
<evidence type="ECO:0000313" key="1">
    <source>
        <dbReference type="EMBL" id="QLL65300.1"/>
    </source>
</evidence>
<organism evidence="1 2">
    <name type="scientific">Sinorhizobium mexicanum</name>
    <dbReference type="NCBI Taxonomy" id="375549"/>
    <lineage>
        <taxon>Bacteria</taxon>
        <taxon>Pseudomonadati</taxon>
        <taxon>Pseudomonadota</taxon>
        <taxon>Alphaproteobacteria</taxon>
        <taxon>Hyphomicrobiales</taxon>
        <taxon>Rhizobiaceae</taxon>
        <taxon>Sinorhizobium/Ensifer group</taxon>
        <taxon>Sinorhizobium</taxon>
    </lineage>
</organism>
<dbReference type="InterPro" id="IPR004360">
    <property type="entry name" value="Glyas_Fos-R_dOase_dom"/>
</dbReference>
<protein>
    <submittedName>
        <fullName evidence="1">Glyoxalase</fullName>
    </submittedName>
</protein>
<name>A0A859QRE6_9HYPH</name>
<dbReference type="KEGG" id="emx:FKV68_28530"/>
<dbReference type="Proteomes" id="UP000510721">
    <property type="component" value="Plasmid pEmeITTGR7c"/>
</dbReference>
<reference evidence="1 2" key="1">
    <citation type="submission" date="2019-06" db="EMBL/GenBank/DDBJ databases">
        <title>Complete genome sequence of Ensifer mexicanus ITTG R7 isolated from nodules of Acacia angustissima (Mill.) Kuntze.</title>
        <authorList>
            <person name="Rincon-Rosales R."/>
            <person name="Rogel M.A."/>
            <person name="Guerrero G."/>
            <person name="Rincon-Molina C.I."/>
            <person name="Lopez-Lopez A."/>
            <person name="Martinez-Romero E."/>
        </authorList>
    </citation>
    <scope>NUCLEOTIDE SEQUENCE [LARGE SCALE GENOMIC DNA]</scope>
    <source>
        <strain evidence="1 2">ITTG R7</strain>
        <plasmid evidence="2">pemeittgr7c</plasmid>
    </source>
</reference>
<accession>A0A859QRE6</accession>
<keyword evidence="2" id="KW-1185">Reference proteome</keyword>
<dbReference type="PROSITE" id="PS51819">
    <property type="entry name" value="VOC"/>
    <property type="match status" value="1"/>
</dbReference>
<evidence type="ECO:0000313" key="2">
    <source>
        <dbReference type="Proteomes" id="UP000510721"/>
    </source>
</evidence>
<dbReference type="InterPro" id="IPR037523">
    <property type="entry name" value="VOC_core"/>
</dbReference>
<dbReference type="RefSeq" id="WP_180943761.1">
    <property type="nucleotide sequence ID" value="NZ_CP041241.1"/>
</dbReference>
<sequence length="211" mass="22875">MATETTIVRAPSVDLKLEVVVIPVSDIDRAKSFYGGLGWRLDADFAVGDAFRVVQFTPPGSPSSVHFGKGITSAAPGSASGMYLVVSDIEAARAELIRHGAEVSEIFHRTGPGQPPVSGRHPERGSYRSYATFSDPDGNGWLLQEVTERLPGRVDAGATTFTSGAELASAFRRAEAAHGEYEKQLGHRDEDWPNWYAEYIVREQAGERQPA</sequence>
<dbReference type="Pfam" id="PF00903">
    <property type="entry name" value="Glyoxalase"/>
    <property type="match status" value="1"/>
</dbReference>
<dbReference type="EMBL" id="CP041241">
    <property type="protein sequence ID" value="QLL65300.1"/>
    <property type="molecule type" value="Genomic_DNA"/>
</dbReference>
<dbReference type="SUPFAM" id="SSF54593">
    <property type="entry name" value="Glyoxalase/Bleomycin resistance protein/Dihydroxybiphenyl dioxygenase"/>
    <property type="match status" value="1"/>
</dbReference>
<geneLocation type="plasmid" evidence="2">
    <name>pemeittgr7c</name>
</geneLocation>
<proteinExistence type="predicted"/>
<gene>
    <name evidence="1" type="ORF">FKV68_28530</name>
</gene>
<dbReference type="InterPro" id="IPR029068">
    <property type="entry name" value="Glyas_Bleomycin-R_OHBP_Dase"/>
</dbReference>